<evidence type="ECO:0008006" key="4">
    <source>
        <dbReference type="Google" id="ProtNLM"/>
    </source>
</evidence>
<feature type="compositionally biased region" description="Polar residues" evidence="1">
    <location>
        <begin position="354"/>
        <end position="364"/>
    </location>
</feature>
<proteinExistence type="predicted"/>
<dbReference type="eggNOG" id="ENOG502SFUN">
    <property type="taxonomic scope" value="Eukaryota"/>
</dbReference>
<organism evidence="2 3">
    <name type="scientific">Emiliania huxleyi (strain CCMP1516)</name>
    <dbReference type="NCBI Taxonomy" id="280463"/>
    <lineage>
        <taxon>Eukaryota</taxon>
        <taxon>Haptista</taxon>
        <taxon>Haptophyta</taxon>
        <taxon>Prymnesiophyceae</taxon>
        <taxon>Isochrysidales</taxon>
        <taxon>Noelaerhabdaceae</taxon>
        <taxon>Emiliania</taxon>
    </lineage>
</organism>
<sequence length="393" mass="43894">MPVPSWLPLVAAAPLDTRPPSPSVCDYPNSYRQTPHRPFFDEWRESHESAVMPPLEYISDEAFAWLLTYCTWVLSVKRLKQFWQGAQLAFPLFLNIAIASRSYWGLLFLVLGLWKCGSPETIAFYKLARKRNDPWLARLEHACNFLGTLIHHSATSLLVVSLVTGRELLDRNMLTCTLPLVVQHWTVLLKYVDALLCTTAVLVVEVVWEWEVLWNLQLHDCIGWHLALIAWAMLAAHWLYLTAAIIKLLHARPTSAASDSSAGIPARWSARFAEGVEHRFSEARLRLSTLTESPVNGMLQKRQNAAWGIAGKTSVLAPLSGAPRGAGEPRVRFRVPPKGSRRESCGHHEDSRETNSPGTPSSSAGRADSDIDGWRRIVLGSGMSSRRKPGPVP</sequence>
<dbReference type="GeneID" id="17263488"/>
<dbReference type="AlphaFoldDB" id="A0A0D3J1F3"/>
<accession>A0A0D3J1F3</accession>
<dbReference type="Proteomes" id="UP000013827">
    <property type="component" value="Unassembled WGS sequence"/>
</dbReference>
<name>A0A0D3J1F3_EMIH1</name>
<evidence type="ECO:0000313" key="2">
    <source>
        <dbReference type="EnsemblProtists" id="EOD17338"/>
    </source>
</evidence>
<keyword evidence="3" id="KW-1185">Reference proteome</keyword>
<reference evidence="3" key="1">
    <citation type="journal article" date="2013" name="Nature">
        <title>Pan genome of the phytoplankton Emiliania underpins its global distribution.</title>
        <authorList>
            <person name="Read B.A."/>
            <person name="Kegel J."/>
            <person name="Klute M.J."/>
            <person name="Kuo A."/>
            <person name="Lefebvre S.C."/>
            <person name="Maumus F."/>
            <person name="Mayer C."/>
            <person name="Miller J."/>
            <person name="Monier A."/>
            <person name="Salamov A."/>
            <person name="Young J."/>
            <person name="Aguilar M."/>
            <person name="Claverie J.M."/>
            <person name="Frickenhaus S."/>
            <person name="Gonzalez K."/>
            <person name="Herman E.K."/>
            <person name="Lin Y.C."/>
            <person name="Napier J."/>
            <person name="Ogata H."/>
            <person name="Sarno A.F."/>
            <person name="Shmutz J."/>
            <person name="Schroeder D."/>
            <person name="de Vargas C."/>
            <person name="Verret F."/>
            <person name="von Dassow P."/>
            <person name="Valentin K."/>
            <person name="Van de Peer Y."/>
            <person name="Wheeler G."/>
            <person name="Dacks J.B."/>
            <person name="Delwiche C.F."/>
            <person name="Dyhrman S.T."/>
            <person name="Glockner G."/>
            <person name="John U."/>
            <person name="Richards T."/>
            <person name="Worden A.Z."/>
            <person name="Zhang X."/>
            <person name="Grigoriev I.V."/>
            <person name="Allen A.E."/>
            <person name="Bidle K."/>
            <person name="Borodovsky M."/>
            <person name="Bowler C."/>
            <person name="Brownlee C."/>
            <person name="Cock J.M."/>
            <person name="Elias M."/>
            <person name="Gladyshev V.N."/>
            <person name="Groth M."/>
            <person name="Guda C."/>
            <person name="Hadaegh A."/>
            <person name="Iglesias-Rodriguez M.D."/>
            <person name="Jenkins J."/>
            <person name="Jones B.M."/>
            <person name="Lawson T."/>
            <person name="Leese F."/>
            <person name="Lindquist E."/>
            <person name="Lobanov A."/>
            <person name="Lomsadze A."/>
            <person name="Malik S.B."/>
            <person name="Marsh M.E."/>
            <person name="Mackinder L."/>
            <person name="Mock T."/>
            <person name="Mueller-Roeber B."/>
            <person name="Pagarete A."/>
            <person name="Parker M."/>
            <person name="Probert I."/>
            <person name="Quesneville H."/>
            <person name="Raines C."/>
            <person name="Rensing S.A."/>
            <person name="Riano-Pachon D.M."/>
            <person name="Richier S."/>
            <person name="Rokitta S."/>
            <person name="Shiraiwa Y."/>
            <person name="Soanes D.M."/>
            <person name="van der Giezen M."/>
            <person name="Wahlund T.M."/>
            <person name="Williams B."/>
            <person name="Wilson W."/>
            <person name="Wolfe G."/>
            <person name="Wurch L.L."/>
        </authorList>
    </citation>
    <scope>NUCLEOTIDE SEQUENCE</scope>
</reference>
<evidence type="ECO:0000256" key="1">
    <source>
        <dbReference type="SAM" id="MobiDB-lite"/>
    </source>
</evidence>
<protein>
    <recommendedName>
        <fullName evidence="4">TLC domain-containing protein</fullName>
    </recommendedName>
</protein>
<feature type="region of interest" description="Disordered" evidence="1">
    <location>
        <begin position="319"/>
        <end position="393"/>
    </location>
</feature>
<dbReference type="EnsemblProtists" id="EOD17338">
    <property type="protein sequence ID" value="EOD17338"/>
    <property type="gene ID" value="EMIHUDRAFT_209978"/>
</dbReference>
<reference evidence="2" key="2">
    <citation type="submission" date="2024-10" db="UniProtKB">
        <authorList>
            <consortium name="EnsemblProtists"/>
        </authorList>
    </citation>
    <scope>IDENTIFICATION</scope>
</reference>
<dbReference type="PaxDb" id="2903-EOD17338"/>
<feature type="compositionally biased region" description="Basic and acidic residues" evidence="1">
    <location>
        <begin position="340"/>
        <end position="353"/>
    </location>
</feature>
<dbReference type="RefSeq" id="XP_005769767.1">
    <property type="nucleotide sequence ID" value="XM_005769710.1"/>
</dbReference>
<dbReference type="HOGENOM" id="CLU_702907_0_0_1"/>
<evidence type="ECO:0000313" key="3">
    <source>
        <dbReference type="Proteomes" id="UP000013827"/>
    </source>
</evidence>
<dbReference type="KEGG" id="ehx:EMIHUDRAFT_209978"/>